<evidence type="ECO:0000313" key="1">
    <source>
        <dbReference type="EMBL" id="CAD7604322.1"/>
    </source>
</evidence>
<sequence>MPSQEVLAVGVAAAIVILRPLDHGKHNTTTQTLSHLLWWLHGPTRYSHSRLDEERSSHFTLLQLGNEIHLVPRLDIRIKHQQLGNCLEYTGIIRRRFHDVDHAVLVVLNDSPCFLQQLFLEVRQSQGELGRKSWELKMEAEDRARWSSPDKRNGPVSRQNT</sequence>
<dbReference type="EMBL" id="OE843939">
    <property type="protein sequence ID" value="CAD7604322.1"/>
    <property type="molecule type" value="Genomic_DNA"/>
</dbReference>
<accession>A0A7R9K558</accession>
<organism evidence="1">
    <name type="scientific">Timema genevievae</name>
    <name type="common">Walking stick</name>
    <dbReference type="NCBI Taxonomy" id="629358"/>
    <lineage>
        <taxon>Eukaryota</taxon>
        <taxon>Metazoa</taxon>
        <taxon>Ecdysozoa</taxon>
        <taxon>Arthropoda</taxon>
        <taxon>Hexapoda</taxon>
        <taxon>Insecta</taxon>
        <taxon>Pterygota</taxon>
        <taxon>Neoptera</taxon>
        <taxon>Polyneoptera</taxon>
        <taxon>Phasmatodea</taxon>
        <taxon>Timematodea</taxon>
        <taxon>Timematoidea</taxon>
        <taxon>Timematidae</taxon>
        <taxon>Timema</taxon>
    </lineage>
</organism>
<proteinExistence type="predicted"/>
<gene>
    <name evidence="1" type="ORF">TGEB3V08_LOCUS9105</name>
</gene>
<reference evidence="1" key="1">
    <citation type="submission" date="2020-11" db="EMBL/GenBank/DDBJ databases">
        <authorList>
            <person name="Tran Van P."/>
        </authorList>
    </citation>
    <scope>NUCLEOTIDE SEQUENCE</scope>
</reference>
<name>A0A7R9K558_TIMGE</name>
<protein>
    <submittedName>
        <fullName evidence="1">Uncharacterized protein</fullName>
    </submittedName>
</protein>
<dbReference type="AlphaFoldDB" id="A0A7R9K558"/>